<dbReference type="SMART" id="SM00471">
    <property type="entry name" value="HDc"/>
    <property type="match status" value="1"/>
</dbReference>
<evidence type="ECO:0000256" key="1">
    <source>
        <dbReference type="SAM" id="MobiDB-lite"/>
    </source>
</evidence>
<reference evidence="3 4" key="1">
    <citation type="submission" date="2024-09" db="EMBL/GenBank/DDBJ databases">
        <authorList>
            <person name="D'Angelo T."/>
        </authorList>
    </citation>
    <scope>NUCLEOTIDE SEQUENCE [LARGE SCALE GENOMIC DNA]</scope>
    <source>
        <strain evidence="3">SAG AM-311-F02</strain>
    </source>
</reference>
<dbReference type="Proteomes" id="UP001594288">
    <property type="component" value="Unassembled WGS sequence"/>
</dbReference>
<accession>A0ABV6YPD3</accession>
<dbReference type="PANTHER" id="PTHR43155:SF2">
    <property type="entry name" value="CYCLIC DI-GMP PHOSPHODIESTERASE PA4108"/>
    <property type="match status" value="1"/>
</dbReference>
<dbReference type="InterPro" id="IPR037522">
    <property type="entry name" value="HD_GYP_dom"/>
</dbReference>
<dbReference type="PROSITE" id="PS51832">
    <property type="entry name" value="HD_GYP"/>
    <property type="match status" value="1"/>
</dbReference>
<feature type="region of interest" description="Disordered" evidence="1">
    <location>
        <begin position="164"/>
        <end position="184"/>
    </location>
</feature>
<proteinExistence type="predicted"/>
<dbReference type="InterPro" id="IPR003607">
    <property type="entry name" value="HD/PDEase_dom"/>
</dbReference>
<comment type="caution">
    <text evidence="3">The sequence shown here is derived from an EMBL/GenBank/DDBJ whole genome shotgun (WGS) entry which is preliminary data.</text>
</comment>
<feature type="compositionally biased region" description="Basic and acidic residues" evidence="1">
    <location>
        <begin position="436"/>
        <end position="453"/>
    </location>
</feature>
<dbReference type="EMBL" id="JBHPEI010000045">
    <property type="protein sequence ID" value="MFC1799938.1"/>
    <property type="molecule type" value="Genomic_DNA"/>
</dbReference>
<name>A0ABV6YPD3_UNCEI</name>
<keyword evidence="4" id="KW-1185">Reference proteome</keyword>
<dbReference type="PANTHER" id="PTHR43155">
    <property type="entry name" value="CYCLIC DI-GMP PHOSPHODIESTERASE PA4108-RELATED"/>
    <property type="match status" value="1"/>
</dbReference>
<protein>
    <submittedName>
        <fullName evidence="3">HD-GYP domain-containing protein</fullName>
        <ecNumber evidence="3">3.1.4.-</ecNumber>
    </submittedName>
</protein>
<evidence type="ECO:0000313" key="3">
    <source>
        <dbReference type="EMBL" id="MFC1799938.1"/>
    </source>
</evidence>
<feature type="region of interest" description="Disordered" evidence="1">
    <location>
        <begin position="418"/>
        <end position="453"/>
    </location>
</feature>
<evidence type="ECO:0000259" key="2">
    <source>
        <dbReference type="PROSITE" id="PS51832"/>
    </source>
</evidence>
<dbReference type="SUPFAM" id="SSF109604">
    <property type="entry name" value="HD-domain/PDEase-like"/>
    <property type="match status" value="1"/>
</dbReference>
<keyword evidence="3" id="KW-0378">Hydrolase</keyword>
<organism evidence="3 4">
    <name type="scientific">Eiseniibacteriota bacterium</name>
    <dbReference type="NCBI Taxonomy" id="2212470"/>
    <lineage>
        <taxon>Bacteria</taxon>
        <taxon>Candidatus Eiseniibacteriota</taxon>
    </lineage>
</organism>
<dbReference type="EC" id="3.1.4.-" evidence="3"/>
<dbReference type="Pfam" id="PF13487">
    <property type="entry name" value="HD_5"/>
    <property type="match status" value="1"/>
</dbReference>
<dbReference type="GO" id="GO:0016787">
    <property type="term" value="F:hydrolase activity"/>
    <property type="evidence" value="ECO:0007669"/>
    <property type="project" value="UniProtKB-KW"/>
</dbReference>
<sequence>MTEKTDCKTDACPEKVTLTTGNLKQLQLAKEFLGRFHVLIRLAKTYDRYNSAVTDSAEALFAIVGDLLNEADTVQFDIQNDCVFFNRNRVKATVSGFNTLKYFVDEMSARGVRSMSIDEIAEVDDFLSFGMVFARLDPEHTNPFDELVRLMNLEGIAGVEIRRIPSPEDGSEHSEISSGPTKEDAKRSFISALHIVKEALKDGVSRGKVNPRKVKRVVENVVDSILSNEESMLTLTAIRDYDEYTYHHSFNVCIYSIALGNRLGLPRQALCDLGIAALFHDVGKMDVPREVLNKTQDLTDDDWDLMRGHTTSGVKVLTYLKKLDRTILRSMIVTFCHHLNMDRSGYPATQRSIRPDAFSRIVRIADIYDALTSARSYRMKPFSKAKALAIIADKAGRELDPILSSIFIEVIGVTPENADERMEEVSGSGNSPAPAEKPETAPEQERQEQPVQP</sequence>
<feature type="domain" description="HD-GYP" evidence="2">
    <location>
        <begin position="223"/>
        <end position="423"/>
    </location>
</feature>
<dbReference type="Gene3D" id="1.10.3210.10">
    <property type="entry name" value="Hypothetical protein af1432"/>
    <property type="match status" value="1"/>
</dbReference>
<dbReference type="CDD" id="cd00077">
    <property type="entry name" value="HDc"/>
    <property type="match status" value="1"/>
</dbReference>
<evidence type="ECO:0000313" key="4">
    <source>
        <dbReference type="Proteomes" id="UP001594288"/>
    </source>
</evidence>
<gene>
    <name evidence="3" type="ORF">ACFL2Z_03400</name>
</gene>